<gene>
    <name evidence="1" type="ORF">H1V43_21350</name>
</gene>
<keyword evidence="2" id="KW-1185">Reference proteome</keyword>
<dbReference type="EMBL" id="JACEQY010000024">
    <property type="protein sequence ID" value="MBA4863858.1"/>
    <property type="molecule type" value="Genomic_DNA"/>
</dbReference>
<dbReference type="Proteomes" id="UP000586976">
    <property type="component" value="Unassembled WGS sequence"/>
</dbReference>
<protein>
    <submittedName>
        <fullName evidence="1">Uncharacterized protein</fullName>
    </submittedName>
</protein>
<sequence length="242" mass="25623">MNSEFYPDVVEAGGLAAALEQLAADLRVPLVLVPGQKEVPESVGIATTAPGRLPLLVVPRTDTRGFQLIGRAGDVDIVTGATRELRDVVEAGAAWGAGTAVPRMRETLPFLRFDPIAEAHERGPAAAVAAQWDLLREKAAGAPNFPEFGLLLEAAYAEPRLRQLFPFTSHWTVAFSSCTGRPYRDEVAITPQYGGGPYLVLRHPNTGMLGEAPAVEEAVALALAHLPESVGPAVAGFTGRPD</sequence>
<comment type="caution">
    <text evidence="1">The sequence shown here is derived from an EMBL/GenBank/DDBJ whole genome shotgun (WGS) entry which is preliminary data.</text>
</comment>
<organism evidence="1 2">
    <name type="scientific">Streptomyces himalayensis subsp. aureolus</name>
    <dbReference type="NCBI Taxonomy" id="2758039"/>
    <lineage>
        <taxon>Bacteria</taxon>
        <taxon>Bacillati</taxon>
        <taxon>Actinomycetota</taxon>
        <taxon>Actinomycetes</taxon>
        <taxon>Kitasatosporales</taxon>
        <taxon>Streptomycetaceae</taxon>
        <taxon>Streptomyces</taxon>
        <taxon>Streptomyces himalayensis</taxon>
    </lineage>
</organism>
<evidence type="ECO:0000313" key="2">
    <source>
        <dbReference type="Proteomes" id="UP000586976"/>
    </source>
</evidence>
<proteinExistence type="predicted"/>
<dbReference type="RefSeq" id="WP_181865569.1">
    <property type="nucleotide sequence ID" value="NZ_JACEQY010000024.1"/>
</dbReference>
<evidence type="ECO:0000313" key="1">
    <source>
        <dbReference type="EMBL" id="MBA4863858.1"/>
    </source>
</evidence>
<accession>A0A7W2D346</accession>
<reference evidence="1 2" key="1">
    <citation type="submission" date="2020-07" db="EMBL/GenBank/DDBJ databases">
        <title>Streptomyces isolated from Indian soil.</title>
        <authorList>
            <person name="Mandal S."/>
            <person name="Maiti P.K."/>
        </authorList>
    </citation>
    <scope>NUCLEOTIDE SEQUENCE [LARGE SCALE GENOMIC DNA]</scope>
    <source>
        <strain evidence="1 2">PSKA54</strain>
    </source>
</reference>
<dbReference type="InterPro" id="IPR045682">
    <property type="entry name" value="DUF6193"/>
</dbReference>
<dbReference type="AlphaFoldDB" id="A0A7W2D346"/>
<name>A0A7W2D346_9ACTN</name>
<dbReference type="Pfam" id="PF19692">
    <property type="entry name" value="DUF6193"/>
    <property type="match status" value="1"/>
</dbReference>